<dbReference type="PANTHER" id="PTHR34796">
    <property type="entry name" value="EXPRESSED PROTEIN"/>
    <property type="match status" value="1"/>
</dbReference>
<dbReference type="Gene3D" id="1.10.3450.10">
    <property type="entry name" value="TTHA0068-like"/>
    <property type="match status" value="1"/>
</dbReference>
<accession>A0A518E243</accession>
<name>A0A518E243_9BACT</name>
<dbReference type="Pfam" id="PF03745">
    <property type="entry name" value="DUF309"/>
    <property type="match status" value="1"/>
</dbReference>
<dbReference type="KEGG" id="lcre:Pla8534_59950"/>
<dbReference type="InterPro" id="IPR023203">
    <property type="entry name" value="TTHA0068_sf"/>
</dbReference>
<protein>
    <recommendedName>
        <fullName evidence="3">DUF309 domain-containing protein</fullName>
    </recommendedName>
</protein>
<dbReference type="EMBL" id="CP036433">
    <property type="protein sequence ID" value="QDU98134.1"/>
    <property type="molecule type" value="Genomic_DNA"/>
</dbReference>
<dbReference type="RefSeq" id="WP_145057137.1">
    <property type="nucleotide sequence ID" value="NZ_CP036433.1"/>
</dbReference>
<dbReference type="Proteomes" id="UP000317648">
    <property type="component" value="Chromosome"/>
</dbReference>
<evidence type="ECO:0000313" key="2">
    <source>
        <dbReference type="Proteomes" id="UP000317648"/>
    </source>
</evidence>
<dbReference type="InterPro" id="IPR005500">
    <property type="entry name" value="DUF309"/>
</dbReference>
<dbReference type="SUPFAM" id="SSF140663">
    <property type="entry name" value="TTHA0068-like"/>
    <property type="match status" value="1"/>
</dbReference>
<gene>
    <name evidence="1" type="ORF">Pla8534_59950</name>
</gene>
<dbReference type="AlphaFoldDB" id="A0A518E243"/>
<evidence type="ECO:0000313" key="1">
    <source>
        <dbReference type="EMBL" id="QDU98134.1"/>
    </source>
</evidence>
<evidence type="ECO:0008006" key="3">
    <source>
        <dbReference type="Google" id="ProtNLM"/>
    </source>
</evidence>
<keyword evidence="2" id="KW-1185">Reference proteome</keyword>
<reference evidence="1 2" key="1">
    <citation type="submission" date="2019-02" db="EMBL/GenBank/DDBJ databases">
        <title>Deep-cultivation of Planctomycetes and their phenomic and genomic characterization uncovers novel biology.</title>
        <authorList>
            <person name="Wiegand S."/>
            <person name="Jogler M."/>
            <person name="Boedeker C."/>
            <person name="Pinto D."/>
            <person name="Vollmers J."/>
            <person name="Rivas-Marin E."/>
            <person name="Kohn T."/>
            <person name="Peeters S.H."/>
            <person name="Heuer A."/>
            <person name="Rast P."/>
            <person name="Oberbeckmann S."/>
            <person name="Bunk B."/>
            <person name="Jeske O."/>
            <person name="Meyerdierks A."/>
            <person name="Storesund J.E."/>
            <person name="Kallscheuer N."/>
            <person name="Luecker S."/>
            <person name="Lage O.M."/>
            <person name="Pohl T."/>
            <person name="Merkel B.J."/>
            <person name="Hornburger P."/>
            <person name="Mueller R.-W."/>
            <person name="Bruemmer F."/>
            <person name="Labrenz M."/>
            <person name="Spormann A.M."/>
            <person name="Op den Camp H."/>
            <person name="Overmann J."/>
            <person name="Amann R."/>
            <person name="Jetten M.S.M."/>
            <person name="Mascher T."/>
            <person name="Medema M.H."/>
            <person name="Devos D.P."/>
            <person name="Kaster A.-K."/>
            <person name="Ovreas L."/>
            <person name="Rohde M."/>
            <person name="Galperin M.Y."/>
            <person name="Jogler C."/>
        </authorList>
    </citation>
    <scope>NUCLEOTIDE SEQUENCE [LARGE SCALE GENOMIC DNA]</scope>
    <source>
        <strain evidence="1 2">Pla85_3_4</strain>
    </source>
</reference>
<organism evidence="1 2">
    <name type="scientific">Lignipirellula cremea</name>
    <dbReference type="NCBI Taxonomy" id="2528010"/>
    <lineage>
        <taxon>Bacteria</taxon>
        <taxon>Pseudomonadati</taxon>
        <taxon>Planctomycetota</taxon>
        <taxon>Planctomycetia</taxon>
        <taxon>Pirellulales</taxon>
        <taxon>Pirellulaceae</taxon>
        <taxon>Lignipirellula</taxon>
    </lineage>
</organism>
<proteinExistence type="predicted"/>
<dbReference type="OrthoDB" id="165483at2"/>
<dbReference type="PANTHER" id="PTHR34796:SF1">
    <property type="entry name" value="EXPRESSED PROTEIN"/>
    <property type="match status" value="1"/>
</dbReference>
<sequence length="129" mass="15104">MNQPEYEPRYVEGVAFFNECDFFEAHEAWEDVWTEYQGPSRKFYQGLIQVAVCLHHFGNGNIRGARKLYRSSRAYLEPFRPFHLGVDLEKLFAEFEACCAEIMASTEDYPEIEIVPDLIPEIHLQPPQE</sequence>